<evidence type="ECO:0008006" key="11">
    <source>
        <dbReference type="Google" id="ProtNLM"/>
    </source>
</evidence>
<feature type="compositionally biased region" description="Acidic residues" evidence="6">
    <location>
        <begin position="107"/>
        <end position="124"/>
    </location>
</feature>
<dbReference type="GO" id="GO:0016251">
    <property type="term" value="F:RNA polymerase II general transcription initiation factor activity"/>
    <property type="evidence" value="ECO:0007669"/>
    <property type="project" value="InterPro"/>
</dbReference>
<dbReference type="InterPro" id="IPR040240">
    <property type="entry name" value="TAF1"/>
</dbReference>
<keyword evidence="4" id="KW-0539">Nucleus</keyword>
<evidence type="ECO:0000259" key="8">
    <source>
        <dbReference type="Pfam" id="PF15288"/>
    </source>
</evidence>
<feature type="region of interest" description="Disordered" evidence="6">
    <location>
        <begin position="1028"/>
        <end position="1047"/>
    </location>
</feature>
<feature type="region of interest" description="Disordered" evidence="6">
    <location>
        <begin position="78"/>
        <end position="129"/>
    </location>
</feature>
<reference evidence="9 10" key="2">
    <citation type="journal article" date="2014" name="J. Gen. Appl. Microbiol.">
        <title>The early diverging ascomycetous budding yeast Saitoella complicata has three histone deacetylases belonging to the Clr6, Hos2, and Rpd3 lineages.</title>
        <authorList>
            <person name="Nishida H."/>
            <person name="Matsumoto T."/>
            <person name="Kondo S."/>
            <person name="Hamamoto M."/>
            <person name="Yoshikawa H."/>
        </authorList>
    </citation>
    <scope>NUCLEOTIDE SEQUENCE [LARGE SCALE GENOMIC DNA]</scope>
    <source>
        <strain evidence="9 10">NRRL Y-17804</strain>
    </source>
</reference>
<feature type="domain" description="Transcription initiation factor TFIID subunit 1 histone acetyltransferase" evidence="7">
    <location>
        <begin position="400"/>
        <end position="846"/>
    </location>
</feature>
<dbReference type="Pfam" id="PF15288">
    <property type="entry name" value="zf-CCHC_6"/>
    <property type="match status" value="1"/>
</dbReference>
<evidence type="ECO:0000313" key="10">
    <source>
        <dbReference type="Proteomes" id="UP000033140"/>
    </source>
</evidence>
<dbReference type="GO" id="GO:0004402">
    <property type="term" value="F:histone acetyltransferase activity"/>
    <property type="evidence" value="ECO:0007669"/>
    <property type="project" value="InterPro"/>
</dbReference>
<evidence type="ECO:0000313" key="9">
    <source>
        <dbReference type="EMBL" id="GAO49714.1"/>
    </source>
</evidence>
<comment type="subcellular location">
    <subcellularLocation>
        <location evidence="1">Nucleus</location>
    </subcellularLocation>
</comment>
<feature type="domain" description="Zinc knuckle" evidence="8">
    <location>
        <begin position="1005"/>
        <end position="1022"/>
    </location>
</feature>
<protein>
    <recommendedName>
        <fullName evidence="11">Transcription initiation factor TFIID subunit 1 histone acetyltransferase domain-containing protein</fullName>
    </recommendedName>
</protein>
<feature type="region of interest" description="Disordered" evidence="6">
    <location>
        <begin position="797"/>
        <end position="828"/>
    </location>
</feature>
<dbReference type="GO" id="GO:0051123">
    <property type="term" value="P:RNA polymerase II preinitiation complex assembly"/>
    <property type="evidence" value="ECO:0007669"/>
    <property type="project" value="TreeGrafter"/>
</dbReference>
<sequence>MSFDAIFGNVDTNAGDAAGGDDLNGLLAAWGAPDSPEQQLVQQHVPMEENHVDDVDAIFGEALGGTPLEDLDGLPTYGQPGPDSGHDEGMGVFGGGQQQFEGLADGEMIDEDNLSDGSLPEEEEATNRPDGYEDETLEEMLMEGKVGGKDAINMDIYNIPDVGGMQLPGQFDRVAGDGDDQDMIDQFEAARQAQGKTKEQMLKELFPSFKPGAILRFTELFAVKPAPVVYGTGKQVKPCVPARLQLDVEVDDALRLLQASRPAHRGIRAAGLPEHKPPPPTTAQDKSKDDQDDASGPEDSVDVGLYMAVDDWESRIAWDTSAPKRVKPTNINASTAGDSDLKWIDEEVFEGNLERVNKVVLDQNDPNLLLDQAKTKASNGLKRNFESAFQSGAGALLKRYNISNDEAYDALRADSQSRIRQMLSQLNIEHAPFANRLQCPYYKTRISKAEARSFHRPQLSFMLNHPIHFTKLKKRDKKAKDRMTLQTTKDVSLADNGNFVLVEYSEEHPPVLSNVGMGSKVINYYRKKTETDEYRPKMEIGEPQPLGLQDRSPFWNFGEIEKGEVVPTLYNNMLRAPVFRHENKPTDFLVVRSTDNTGTRYYIRGIKHLYLAGQIFPSIEVPGPHSRKVTTASKNRLKMVVFRLVSKTPNQRLLVRDVTKHFPDQSDTQIRQRLKEFMEYQHTGEDQGYWKLKPSEPLPPEEGVRAMISPETVCLLESMHVGRRYLEDAGYGKTAEEEDNQDESEMSAEQQLAPWIATRNFINATQGKAMLMLNGEGDPTGRGEAFSFIRTSMKGGFRSNTDTAVEDRVDPNDKDKNKSHGYNVRQQQQAYESEIKRIWSAQKTALSNKEEPVGLMEGDFDEGNRTEVGTPRSEFGASPHPSVMDDDVMSEMSANSANKVLRITRLVKNAYGDIERKIEIVRDPSVIRAYVRRRQAIEDGAANPESIEVTNDEDANRRRMKLLQDELARLKRNQERRLARKAAKAAGTLYRTPNTGSPATGQGRRCGACGAYGHMRTSRLCPKFDEAAAQGASGAATPAAASPPPQN</sequence>
<reference evidence="9 10" key="1">
    <citation type="journal article" date="2011" name="J. Gen. Appl. Microbiol.">
        <title>Draft genome sequencing of the enigmatic yeast Saitoella complicata.</title>
        <authorList>
            <person name="Nishida H."/>
            <person name="Hamamoto M."/>
            <person name="Sugiyama J."/>
        </authorList>
    </citation>
    <scope>NUCLEOTIDE SEQUENCE [LARGE SCALE GENOMIC DNA]</scope>
    <source>
        <strain evidence="9 10">NRRL Y-17804</strain>
    </source>
</reference>
<keyword evidence="5" id="KW-0175">Coiled coil</keyword>
<reference evidence="9 10" key="3">
    <citation type="journal article" date="2015" name="Genome Announc.">
        <title>Draft Genome Sequence of the Archiascomycetous Yeast Saitoella complicata.</title>
        <authorList>
            <person name="Yamauchi K."/>
            <person name="Kondo S."/>
            <person name="Hamamoto M."/>
            <person name="Takahashi Y."/>
            <person name="Ogura Y."/>
            <person name="Hayashi T."/>
            <person name="Nishida H."/>
        </authorList>
    </citation>
    <scope>NUCLEOTIDE SEQUENCE [LARGE SCALE GENOMIC DNA]</scope>
    <source>
        <strain evidence="9 10">NRRL Y-17804</strain>
    </source>
</reference>
<feature type="coiled-coil region" evidence="5">
    <location>
        <begin position="953"/>
        <end position="980"/>
    </location>
</feature>
<evidence type="ECO:0000256" key="4">
    <source>
        <dbReference type="ARBA" id="ARBA00023242"/>
    </source>
</evidence>
<feature type="compositionally biased region" description="Acidic residues" evidence="6">
    <location>
        <begin position="290"/>
        <end position="301"/>
    </location>
</feature>
<dbReference type="GO" id="GO:0017025">
    <property type="term" value="F:TBP-class protein binding"/>
    <property type="evidence" value="ECO:0007669"/>
    <property type="project" value="InterPro"/>
</dbReference>
<feature type="region of interest" description="Disordered" evidence="6">
    <location>
        <begin position="265"/>
        <end position="301"/>
    </location>
</feature>
<evidence type="ECO:0000256" key="3">
    <source>
        <dbReference type="ARBA" id="ARBA00023163"/>
    </source>
</evidence>
<dbReference type="GO" id="GO:0005669">
    <property type="term" value="C:transcription factor TFIID complex"/>
    <property type="evidence" value="ECO:0007669"/>
    <property type="project" value="InterPro"/>
</dbReference>
<organism evidence="9 10">
    <name type="scientific">Saitoella complicata (strain BCRC 22490 / CBS 7301 / JCM 7358 / NBRC 10748 / NRRL Y-17804)</name>
    <dbReference type="NCBI Taxonomy" id="698492"/>
    <lineage>
        <taxon>Eukaryota</taxon>
        <taxon>Fungi</taxon>
        <taxon>Dikarya</taxon>
        <taxon>Ascomycota</taxon>
        <taxon>Taphrinomycotina</taxon>
        <taxon>Taphrinomycotina incertae sedis</taxon>
        <taxon>Saitoella</taxon>
    </lineage>
</organism>
<dbReference type="PANTHER" id="PTHR13900">
    <property type="entry name" value="TRANSCRIPTION INITIATION FACTOR TFIID"/>
    <property type="match status" value="1"/>
</dbReference>
<dbReference type="PANTHER" id="PTHR13900:SF0">
    <property type="entry name" value="TRANSCRIPTION INITIATION FACTOR TFIID SUBUNIT 1"/>
    <property type="match status" value="1"/>
</dbReference>
<dbReference type="OMA" id="KEFMKYQ"/>
<comment type="caution">
    <text evidence="9">The sequence shown here is derived from an EMBL/GenBank/DDBJ whole genome shotgun (WGS) entry which is preliminary data.</text>
</comment>
<keyword evidence="3" id="KW-0804">Transcription</keyword>
<feature type="compositionally biased region" description="Low complexity" evidence="6">
    <location>
        <begin position="1028"/>
        <end position="1040"/>
    </location>
</feature>
<gene>
    <name evidence="9" type="ORF">G7K_3858-t1</name>
</gene>
<evidence type="ECO:0000256" key="2">
    <source>
        <dbReference type="ARBA" id="ARBA00023015"/>
    </source>
</evidence>
<dbReference type="AlphaFoldDB" id="A0A0E9NIP2"/>
<dbReference type="Proteomes" id="UP000033140">
    <property type="component" value="Unassembled WGS sequence"/>
</dbReference>
<keyword evidence="2" id="KW-0805">Transcription regulation</keyword>
<evidence type="ECO:0000259" key="7">
    <source>
        <dbReference type="Pfam" id="PF12157"/>
    </source>
</evidence>
<evidence type="ECO:0000256" key="5">
    <source>
        <dbReference type="SAM" id="Coils"/>
    </source>
</evidence>
<dbReference type="InterPro" id="IPR022591">
    <property type="entry name" value="TAF1_HAT_dom"/>
</dbReference>
<dbReference type="InterPro" id="IPR041670">
    <property type="entry name" value="Znf-CCHC_6"/>
</dbReference>
<evidence type="ECO:0000256" key="6">
    <source>
        <dbReference type="SAM" id="MobiDB-lite"/>
    </source>
</evidence>
<feature type="compositionally biased region" description="Basic and acidic residues" evidence="6">
    <location>
        <begin position="805"/>
        <end position="818"/>
    </location>
</feature>
<accession>A0A0E9NIP2</accession>
<dbReference type="EMBL" id="BACD03000025">
    <property type="protein sequence ID" value="GAO49714.1"/>
    <property type="molecule type" value="Genomic_DNA"/>
</dbReference>
<keyword evidence="10" id="KW-1185">Reference proteome</keyword>
<dbReference type="STRING" id="698492.A0A0E9NIP2"/>
<feature type="region of interest" description="Disordered" evidence="6">
    <location>
        <begin position="854"/>
        <end position="880"/>
    </location>
</feature>
<name>A0A0E9NIP2_SAICN</name>
<proteinExistence type="predicted"/>
<evidence type="ECO:0000256" key="1">
    <source>
        <dbReference type="ARBA" id="ARBA00004123"/>
    </source>
</evidence>
<dbReference type="Pfam" id="PF12157">
    <property type="entry name" value="DUF3591"/>
    <property type="match status" value="1"/>
</dbReference>